<keyword evidence="1" id="KW-0472">Membrane</keyword>
<comment type="caution">
    <text evidence="2">The sequence shown here is derived from an EMBL/GenBank/DDBJ whole genome shotgun (WGS) entry which is preliminary data.</text>
</comment>
<evidence type="ECO:0000256" key="1">
    <source>
        <dbReference type="SAM" id="Phobius"/>
    </source>
</evidence>
<dbReference type="Proteomes" id="UP001501074">
    <property type="component" value="Unassembled WGS sequence"/>
</dbReference>
<dbReference type="InterPro" id="IPR029000">
    <property type="entry name" value="Cyclophilin-like_dom_sf"/>
</dbReference>
<accession>A0ABP6ZF67</accession>
<proteinExistence type="predicted"/>
<keyword evidence="1" id="KW-0812">Transmembrane</keyword>
<sequence length="459" mass="49873">MDAARVLAGAVLTGAMEGTGSQAVEAAREWLRGALGRNRAATSVLDRAESGRSRSSDLESLAQQIREMAEADAKFRRQLERRVGDLYVDSSVSIDGDGNQVHINVNVADRNSQEAPEPDRMEDEGKPYWPDFWEAVGWCASLFHWIDPRSASARHLAVLKTRWTASSAYLPRFLAVLRLVVSTLFLLLGLVLITVFSIVAVPWRIAYRRMTGGAVAGAVAITCIVAALGYSFMRDLPLVSATDAAAAPRNHVMTQDCQIRRLASGAGSQETLSVGPGSRGFDLQIITNRGTLTLRPAFGEMTCAAFTMKELVAIGFYDGRRCDRLSYGILECFGSEPLNKEIGFRISSTSQAINPVYDSREGNVSLLIDSDDRVTGLLSMSLSDEASVSSAGMNRYSYFGQIMEGLNVLSKISDAGTSREYFWSESYAKAPLKIKSVSVLEWPGALPPVASRSSLEDIG</sequence>
<reference evidence="3" key="1">
    <citation type="journal article" date="2019" name="Int. J. Syst. Evol. Microbiol.">
        <title>The Global Catalogue of Microorganisms (GCM) 10K type strain sequencing project: providing services to taxonomists for standard genome sequencing and annotation.</title>
        <authorList>
            <consortium name="The Broad Institute Genomics Platform"/>
            <consortium name="The Broad Institute Genome Sequencing Center for Infectious Disease"/>
            <person name="Wu L."/>
            <person name="Ma J."/>
        </authorList>
    </citation>
    <scope>NUCLEOTIDE SEQUENCE [LARGE SCALE GENOMIC DNA]</scope>
    <source>
        <strain evidence="3">JCM 16902</strain>
    </source>
</reference>
<organism evidence="2 3">
    <name type="scientific">Kineosporia mesophila</name>
    <dbReference type="NCBI Taxonomy" id="566012"/>
    <lineage>
        <taxon>Bacteria</taxon>
        <taxon>Bacillati</taxon>
        <taxon>Actinomycetota</taxon>
        <taxon>Actinomycetes</taxon>
        <taxon>Kineosporiales</taxon>
        <taxon>Kineosporiaceae</taxon>
        <taxon>Kineosporia</taxon>
    </lineage>
</organism>
<feature type="transmembrane region" description="Helical" evidence="1">
    <location>
        <begin position="176"/>
        <end position="201"/>
    </location>
</feature>
<feature type="transmembrane region" description="Helical" evidence="1">
    <location>
        <begin position="213"/>
        <end position="233"/>
    </location>
</feature>
<name>A0ABP6ZF67_9ACTN</name>
<dbReference type="EMBL" id="BAAAZO010000003">
    <property type="protein sequence ID" value="GAA3607323.1"/>
    <property type="molecule type" value="Genomic_DNA"/>
</dbReference>
<keyword evidence="1" id="KW-1133">Transmembrane helix</keyword>
<protein>
    <submittedName>
        <fullName evidence="2">Uncharacterized protein</fullName>
    </submittedName>
</protein>
<dbReference type="SUPFAM" id="SSF50891">
    <property type="entry name" value="Cyclophilin-like"/>
    <property type="match status" value="1"/>
</dbReference>
<gene>
    <name evidence="2" type="ORF">GCM10022223_24140</name>
</gene>
<evidence type="ECO:0000313" key="3">
    <source>
        <dbReference type="Proteomes" id="UP001501074"/>
    </source>
</evidence>
<keyword evidence="3" id="KW-1185">Reference proteome</keyword>
<evidence type="ECO:0000313" key="2">
    <source>
        <dbReference type="EMBL" id="GAA3607323.1"/>
    </source>
</evidence>